<keyword evidence="3" id="KW-1185">Reference proteome</keyword>
<evidence type="ECO:0000313" key="3">
    <source>
        <dbReference type="Proteomes" id="UP000234935"/>
    </source>
</evidence>
<evidence type="ECO:0000313" key="2">
    <source>
        <dbReference type="EMBL" id="PLS26513.1"/>
    </source>
</evidence>
<dbReference type="RefSeq" id="WP_133120904.1">
    <property type="nucleotide sequence ID" value="NZ_NMYC01000005.1"/>
</dbReference>
<protein>
    <submittedName>
        <fullName evidence="2">Uncharacterized protein</fullName>
    </submittedName>
</protein>
<proteinExistence type="predicted"/>
<sequence length="64" mass="7242">MHQTLVERFAPGMITYTYCDNWDRHSAEARAERGAMVNPYITSADRGTATRDHSANNEENASRP</sequence>
<comment type="caution">
    <text evidence="2">The sequence shown here is derived from an EMBL/GenBank/DDBJ whole genome shotgun (WGS) entry which is preliminary data.</text>
</comment>
<dbReference type="EMBL" id="NMYC01000005">
    <property type="protein sequence ID" value="PLS26513.1"/>
    <property type="molecule type" value="Genomic_DNA"/>
</dbReference>
<reference evidence="2 3" key="1">
    <citation type="submission" date="2017-07" db="EMBL/GenBank/DDBJ databases">
        <title>Bifidobacterium novel species.</title>
        <authorList>
            <person name="Lugli G.A."/>
            <person name="Milani C."/>
            <person name="Duranti S."/>
            <person name="Mangifesta M."/>
        </authorList>
    </citation>
    <scope>NUCLEOTIDE SEQUENCE [LARGE SCALE GENOMIC DNA]</scope>
    <source>
        <strain evidence="3">Goo31D</strain>
    </source>
</reference>
<gene>
    <name evidence="2" type="ORF">CGZ88_0998</name>
</gene>
<dbReference type="OrthoDB" id="9813719at2"/>
<organism evidence="2 3">
    <name type="scientific">Bifidobacterium anseris</name>
    <dbReference type="NCBI Taxonomy" id="2020963"/>
    <lineage>
        <taxon>Bacteria</taxon>
        <taxon>Bacillati</taxon>
        <taxon>Actinomycetota</taxon>
        <taxon>Actinomycetes</taxon>
        <taxon>Bifidobacteriales</taxon>
        <taxon>Bifidobacteriaceae</taxon>
        <taxon>Bifidobacterium</taxon>
    </lineage>
</organism>
<name>A0A2N5IX34_9BIFI</name>
<dbReference type="AlphaFoldDB" id="A0A2N5IX34"/>
<feature type="compositionally biased region" description="Basic and acidic residues" evidence="1">
    <location>
        <begin position="48"/>
        <end position="64"/>
    </location>
</feature>
<evidence type="ECO:0000256" key="1">
    <source>
        <dbReference type="SAM" id="MobiDB-lite"/>
    </source>
</evidence>
<dbReference type="Proteomes" id="UP000234935">
    <property type="component" value="Unassembled WGS sequence"/>
</dbReference>
<accession>A0A2N5IX34</accession>
<feature type="region of interest" description="Disordered" evidence="1">
    <location>
        <begin position="38"/>
        <end position="64"/>
    </location>
</feature>